<dbReference type="PANTHER" id="PTHR18964">
    <property type="entry name" value="ROK (REPRESSOR, ORF, KINASE) FAMILY"/>
    <property type="match status" value="1"/>
</dbReference>
<dbReference type="AlphaFoldDB" id="A0A5C5BDF9"/>
<dbReference type="CDD" id="cd00090">
    <property type="entry name" value="HTH_ARSR"/>
    <property type="match status" value="1"/>
</dbReference>
<dbReference type="Pfam" id="PF00480">
    <property type="entry name" value="ROK"/>
    <property type="match status" value="1"/>
</dbReference>
<gene>
    <name evidence="2" type="ORF">FH969_03445</name>
</gene>
<dbReference type="EMBL" id="VENP01000007">
    <property type="protein sequence ID" value="TNU76465.1"/>
    <property type="molecule type" value="Genomic_DNA"/>
</dbReference>
<dbReference type="Gene3D" id="1.10.10.10">
    <property type="entry name" value="Winged helix-like DNA-binding domain superfamily/Winged helix DNA-binding domain"/>
    <property type="match status" value="1"/>
</dbReference>
<dbReference type="OrthoDB" id="3534172at2"/>
<dbReference type="SUPFAM" id="SSF53067">
    <property type="entry name" value="Actin-like ATPase domain"/>
    <property type="match status" value="1"/>
</dbReference>
<dbReference type="PROSITE" id="PS01125">
    <property type="entry name" value="ROK"/>
    <property type="match status" value="1"/>
</dbReference>
<dbReference type="Gene3D" id="3.30.420.40">
    <property type="match status" value="2"/>
</dbReference>
<dbReference type="Proteomes" id="UP000313849">
    <property type="component" value="Unassembled WGS sequence"/>
</dbReference>
<dbReference type="InterPro" id="IPR049874">
    <property type="entry name" value="ROK_cs"/>
</dbReference>
<dbReference type="PANTHER" id="PTHR18964:SF149">
    <property type="entry name" value="BIFUNCTIONAL UDP-N-ACETYLGLUCOSAMINE 2-EPIMERASE_N-ACETYLMANNOSAMINE KINASE"/>
    <property type="match status" value="1"/>
</dbReference>
<keyword evidence="3" id="KW-1185">Reference proteome</keyword>
<dbReference type="InterPro" id="IPR011991">
    <property type="entry name" value="ArsR-like_HTH"/>
</dbReference>
<evidence type="ECO:0000313" key="3">
    <source>
        <dbReference type="Proteomes" id="UP000313849"/>
    </source>
</evidence>
<name>A0A5C5BDF9_9MICO</name>
<dbReference type="InterPro" id="IPR000600">
    <property type="entry name" value="ROK"/>
</dbReference>
<organism evidence="2 3">
    <name type="scientific">Miniimonas arenae</name>
    <dbReference type="NCBI Taxonomy" id="676201"/>
    <lineage>
        <taxon>Bacteria</taxon>
        <taxon>Bacillati</taxon>
        <taxon>Actinomycetota</taxon>
        <taxon>Actinomycetes</taxon>
        <taxon>Micrococcales</taxon>
        <taxon>Beutenbergiaceae</taxon>
        <taxon>Miniimonas</taxon>
    </lineage>
</organism>
<dbReference type="InterPro" id="IPR043129">
    <property type="entry name" value="ATPase_NBD"/>
</dbReference>
<sequence length="409" mass="42692">MAVQRLTSRDIRSESRLDVMKALLVAGEASRNELVRETGLSPATVATVVGELITAGIVTEGRTTSGGIGRPTRVLHINAARGLVVGVDVAETYVRATVFNTSLDEVESAVVHRDEHEHTVEYVVDGIERAVDTALASAGAEREAVLAVGVSLPGLVVRGGSTSVVVPELTWHETGVDRIRERLALPVVVDNPLKAVAAAELWFGEGRDCDSMITINLGTGVGAGIVIGGEILRGATSSAGEWGHSLLVLDGRACRCGRRGCVEAYVGAPGILETLREIDPDNPLVRVGAQRDVIEALAGELAAPEPDPAALETIARTARYLGSAIADLVAILNPEAVALTGWTAWALGEHLLPLTRSTLVAQAPGESAVDMTLRISTVRGNSVATGMAVSALTWFLADVGLVTRVPVGL</sequence>
<comment type="caution">
    <text evidence="2">The sequence shown here is derived from an EMBL/GenBank/DDBJ whole genome shotgun (WGS) entry which is preliminary data.</text>
</comment>
<proteinExistence type="inferred from homology"/>
<reference evidence="2 3" key="1">
    <citation type="submission" date="2019-06" db="EMBL/GenBank/DDBJ databases">
        <title>Draft genome sequence of Miniimonas arenae KCTC 19750T isolated from sea sand.</title>
        <authorList>
            <person name="Park S.-J."/>
        </authorList>
    </citation>
    <scope>NUCLEOTIDE SEQUENCE [LARGE SCALE GENOMIC DNA]</scope>
    <source>
        <strain evidence="2 3">KCTC 19750</strain>
    </source>
</reference>
<evidence type="ECO:0000256" key="1">
    <source>
        <dbReference type="ARBA" id="ARBA00006479"/>
    </source>
</evidence>
<dbReference type="InterPro" id="IPR036388">
    <property type="entry name" value="WH-like_DNA-bd_sf"/>
</dbReference>
<comment type="similarity">
    <text evidence="1">Belongs to the ROK (NagC/XylR) family.</text>
</comment>
<dbReference type="Pfam" id="PF13412">
    <property type="entry name" value="HTH_24"/>
    <property type="match status" value="1"/>
</dbReference>
<evidence type="ECO:0000313" key="2">
    <source>
        <dbReference type="EMBL" id="TNU76465.1"/>
    </source>
</evidence>
<protein>
    <submittedName>
        <fullName evidence="2">ROK family transcriptional regulator</fullName>
    </submittedName>
</protein>
<dbReference type="RefSeq" id="WP_108720029.1">
    <property type="nucleotide sequence ID" value="NZ_DAMDJA010000001.1"/>
</dbReference>
<dbReference type="SUPFAM" id="SSF46785">
    <property type="entry name" value="Winged helix' DNA-binding domain"/>
    <property type="match status" value="1"/>
</dbReference>
<accession>A0A5C5BDF9</accession>
<dbReference type="InterPro" id="IPR036390">
    <property type="entry name" value="WH_DNA-bd_sf"/>
</dbReference>